<dbReference type="HOGENOM" id="CLU_2540335_0_0_11"/>
<evidence type="ECO:0000313" key="1">
    <source>
        <dbReference type="EMBL" id="BAH30752.1"/>
    </source>
</evidence>
<dbReference type="RefSeq" id="WP_020905635.1">
    <property type="nucleotide sequence ID" value="NC_012490.1"/>
</dbReference>
<dbReference type="AlphaFoldDB" id="C0ZLI4"/>
<name>C0ZLI4_RHOE4</name>
<sequence>MMYEDLGNLRMLARYLVGPAEISKLLGVEANTVNVWKVRHADFPKPVRRLRSGDVWDVREIEAWAKSTGRQILAGHIPDVKSE</sequence>
<accession>C0ZLI4</accession>
<gene>
    <name evidence="1" type="ordered locus">RER_00440</name>
</gene>
<proteinExistence type="predicted"/>
<protein>
    <recommendedName>
        <fullName evidence="3">AlpA family phage regulatory protein</fullName>
    </recommendedName>
</protein>
<evidence type="ECO:0000313" key="2">
    <source>
        <dbReference type="Proteomes" id="UP000002204"/>
    </source>
</evidence>
<dbReference type="KEGG" id="rer:RER_00440"/>
<reference evidence="1 2" key="2">
    <citation type="journal article" date="2006" name="Environ. Microbiol.">
        <title>Sequence analysis of three plasmids harboured in Rhodococcus erythropolis strain PR4.</title>
        <authorList>
            <person name="Sekine M."/>
            <person name="Tanikawa S."/>
            <person name="Omata S."/>
            <person name="Saito M."/>
            <person name="Fujisawa T."/>
            <person name="Tsukatani N."/>
            <person name="Tajima T."/>
            <person name="Sekigawa T."/>
            <person name="Kosugi H."/>
            <person name="Matsuo Y."/>
            <person name="Nishiko R."/>
            <person name="Imamura K."/>
            <person name="Ito M."/>
            <person name="Narita H."/>
            <person name="Tago S."/>
            <person name="Fujita N."/>
            <person name="Harayama S."/>
        </authorList>
    </citation>
    <scope>NUCLEOTIDE SEQUENCE [LARGE SCALE GENOMIC DNA]</scope>
    <source>
        <strain evidence="2">PR4 / NBRC 100887</strain>
    </source>
</reference>
<dbReference type="Proteomes" id="UP000002204">
    <property type="component" value="Chromosome"/>
</dbReference>
<organism evidence="1 2">
    <name type="scientific">Rhodococcus erythropolis (strain PR4 / NBRC 100887)</name>
    <dbReference type="NCBI Taxonomy" id="234621"/>
    <lineage>
        <taxon>Bacteria</taxon>
        <taxon>Bacillati</taxon>
        <taxon>Actinomycetota</taxon>
        <taxon>Actinomycetes</taxon>
        <taxon>Mycobacteriales</taxon>
        <taxon>Nocardiaceae</taxon>
        <taxon>Rhodococcus</taxon>
        <taxon>Rhodococcus erythropolis group</taxon>
    </lineage>
</organism>
<evidence type="ECO:0008006" key="3">
    <source>
        <dbReference type="Google" id="ProtNLM"/>
    </source>
</evidence>
<reference evidence="2" key="1">
    <citation type="submission" date="2005-03" db="EMBL/GenBank/DDBJ databases">
        <title>Comparison of the complete genome sequences of Rhodococcus erythropolis PR4 and Rhodococcus opacus B4.</title>
        <authorList>
            <person name="Takarada H."/>
            <person name="Sekine M."/>
            <person name="Hosoyama A."/>
            <person name="Yamada R."/>
            <person name="Fujisawa T."/>
            <person name="Omata S."/>
            <person name="Shimizu A."/>
            <person name="Tsukatani N."/>
            <person name="Tanikawa S."/>
            <person name="Fujita N."/>
            <person name="Harayama S."/>
        </authorList>
    </citation>
    <scope>NUCLEOTIDE SEQUENCE [LARGE SCALE GENOMIC DNA]</scope>
    <source>
        <strain evidence="2">PR4 / NBRC 100887</strain>
    </source>
</reference>
<dbReference type="EMBL" id="AP008957">
    <property type="protein sequence ID" value="BAH30752.1"/>
    <property type="molecule type" value="Genomic_DNA"/>
</dbReference>